<dbReference type="InterPro" id="IPR013106">
    <property type="entry name" value="Ig_V-set"/>
</dbReference>
<protein>
    <recommendedName>
        <fullName evidence="4">Ig-like domain-containing protein</fullName>
    </recommendedName>
</protein>
<dbReference type="GO" id="GO:0009897">
    <property type="term" value="C:external side of plasma membrane"/>
    <property type="evidence" value="ECO:0007669"/>
    <property type="project" value="TreeGrafter"/>
</dbReference>
<feature type="region of interest" description="Disordered" evidence="2">
    <location>
        <begin position="121"/>
        <end position="148"/>
    </location>
</feature>
<dbReference type="InterPro" id="IPR007110">
    <property type="entry name" value="Ig-like_dom"/>
</dbReference>
<feature type="region of interest" description="Disordered" evidence="2">
    <location>
        <begin position="182"/>
        <end position="206"/>
    </location>
</feature>
<dbReference type="InterPro" id="IPR013783">
    <property type="entry name" value="Ig-like_fold"/>
</dbReference>
<dbReference type="SMART" id="SM00409">
    <property type="entry name" value="IG"/>
    <property type="match status" value="1"/>
</dbReference>
<keyword evidence="1" id="KW-0393">Immunoglobulin domain</keyword>
<dbReference type="Ensembl" id="ENSTGUT00000042827.1">
    <property type="protein sequence ID" value="ENSTGUP00000024289.1"/>
    <property type="gene ID" value="ENSTGUG00000023253.1"/>
</dbReference>
<dbReference type="GeneTree" id="ENSGT00950000186319"/>
<dbReference type="GO" id="GO:0030183">
    <property type="term" value="P:B cell differentiation"/>
    <property type="evidence" value="ECO:0007669"/>
    <property type="project" value="TreeGrafter"/>
</dbReference>
<feature type="domain" description="Ig-like" evidence="4">
    <location>
        <begin position="9"/>
        <end position="132"/>
    </location>
</feature>
<dbReference type="AlphaFoldDB" id="A0A674GNK6"/>
<dbReference type="Gene3D" id="2.60.40.10">
    <property type="entry name" value="Immunoglobulins"/>
    <property type="match status" value="1"/>
</dbReference>
<evidence type="ECO:0000259" key="4">
    <source>
        <dbReference type="PROSITE" id="PS50835"/>
    </source>
</evidence>
<feature type="signal peptide" evidence="3">
    <location>
        <begin position="1"/>
        <end position="15"/>
    </location>
</feature>
<reference evidence="5 6" key="1">
    <citation type="journal article" date="2010" name="Nature">
        <title>The genome of a songbird.</title>
        <authorList>
            <person name="Warren W.C."/>
            <person name="Clayton D.F."/>
            <person name="Ellegren H."/>
            <person name="Arnold A.P."/>
            <person name="Hillier L.W."/>
            <person name="Kunstner A."/>
            <person name="Searle S."/>
            <person name="White S."/>
            <person name="Vilella A.J."/>
            <person name="Fairley S."/>
            <person name="Heger A."/>
            <person name="Kong L."/>
            <person name="Ponting C.P."/>
            <person name="Jarvis E.D."/>
            <person name="Mello C.V."/>
            <person name="Minx P."/>
            <person name="Lovell P."/>
            <person name="Velho T.A."/>
            <person name="Ferris M."/>
            <person name="Balakrishnan C.N."/>
            <person name="Sinha S."/>
            <person name="Blatti C."/>
            <person name="London S.E."/>
            <person name="Li Y."/>
            <person name="Lin Y.C."/>
            <person name="George J."/>
            <person name="Sweedler J."/>
            <person name="Southey B."/>
            <person name="Gunaratne P."/>
            <person name="Watson M."/>
            <person name="Nam K."/>
            <person name="Backstrom N."/>
            <person name="Smeds L."/>
            <person name="Nabholz B."/>
            <person name="Itoh Y."/>
            <person name="Whitney O."/>
            <person name="Pfenning A.R."/>
            <person name="Howard J."/>
            <person name="Volker M."/>
            <person name="Skinner B.M."/>
            <person name="Griffin D.K."/>
            <person name="Ye L."/>
            <person name="McLaren W.M."/>
            <person name="Flicek P."/>
            <person name="Quesada V."/>
            <person name="Velasco G."/>
            <person name="Lopez-Otin C."/>
            <person name="Puente X.S."/>
            <person name="Olender T."/>
            <person name="Lancet D."/>
            <person name="Smit A.F."/>
            <person name="Hubley R."/>
            <person name="Konkel M.K."/>
            <person name="Walker J.A."/>
            <person name="Batzer M.A."/>
            <person name="Gu W."/>
            <person name="Pollock D.D."/>
            <person name="Chen L."/>
            <person name="Cheng Z."/>
            <person name="Eichler E.E."/>
            <person name="Stapley J."/>
            <person name="Slate J."/>
            <person name="Ekblom R."/>
            <person name="Birkhead T."/>
            <person name="Burke T."/>
            <person name="Burt D."/>
            <person name="Scharff C."/>
            <person name="Adam I."/>
            <person name="Richard H."/>
            <person name="Sultan M."/>
            <person name="Soldatov A."/>
            <person name="Lehrach H."/>
            <person name="Edwards S.V."/>
            <person name="Yang S.P."/>
            <person name="Li X."/>
            <person name="Graves T."/>
            <person name="Fulton L."/>
            <person name="Nelson J."/>
            <person name="Chinwalla A."/>
            <person name="Hou S."/>
            <person name="Mardis E.R."/>
            <person name="Wilson R.K."/>
        </authorList>
    </citation>
    <scope>NUCLEOTIDE SEQUENCE [LARGE SCALE GENOMIC DNA]</scope>
</reference>
<dbReference type="InParanoid" id="A0A674GNK6"/>
<dbReference type="PANTHER" id="PTHR14334">
    <property type="entry name" value="B-CELL ANTIGEN RECEPTOR COMPLEX-ASSOCIATED PROTEIN"/>
    <property type="match status" value="1"/>
</dbReference>
<name>A0A674GNK6_TAEGU</name>
<keyword evidence="6" id="KW-1185">Reference proteome</keyword>
<dbReference type="Proteomes" id="UP000007754">
    <property type="component" value="Chromosome 28"/>
</dbReference>
<reference evidence="5" key="3">
    <citation type="submission" date="2025-09" db="UniProtKB">
        <authorList>
            <consortium name="Ensembl"/>
        </authorList>
    </citation>
    <scope>IDENTIFICATION</scope>
</reference>
<dbReference type="PANTHER" id="PTHR14334:SF3">
    <property type="entry name" value="TRANSMEMBRANE AND IMMUNOGLOBULIN DOMAIN CONTAINING 2"/>
    <property type="match status" value="1"/>
</dbReference>
<evidence type="ECO:0000256" key="1">
    <source>
        <dbReference type="ARBA" id="ARBA00023319"/>
    </source>
</evidence>
<keyword evidence="3" id="KW-0732">Signal</keyword>
<reference evidence="5" key="2">
    <citation type="submission" date="2025-08" db="UniProtKB">
        <authorList>
            <consortium name="Ensembl"/>
        </authorList>
    </citation>
    <scope>IDENTIFICATION</scope>
</reference>
<dbReference type="GO" id="GO:0050853">
    <property type="term" value="P:B cell receptor signaling pathway"/>
    <property type="evidence" value="ECO:0007669"/>
    <property type="project" value="TreeGrafter"/>
</dbReference>
<sequence length="206" mass="21732">MWQLGVLIPLLGAGALRVTQDPGELQVTTGGTVALQCQVEVAESEALLRMEWVRDGAFGVLCATRLRFGIPVPLSPCPRRAPGVRLAWHPPRATLSLSQVQGNDSGRYLCRVTLEIPRHGSATGNGTELRVTPGTARDRPGPPGTHCAGGSWGAWGAPPSSWGWHCSPTAAVTGAQVTLSPNSPLQVLADRGDPRQALSPRTRPST</sequence>
<dbReference type="OMA" id="PGTHCAG"/>
<dbReference type="Pfam" id="PF07686">
    <property type="entry name" value="V-set"/>
    <property type="match status" value="1"/>
</dbReference>
<proteinExistence type="predicted"/>
<evidence type="ECO:0000313" key="6">
    <source>
        <dbReference type="Proteomes" id="UP000007754"/>
    </source>
</evidence>
<accession>A0A674GNK6</accession>
<organism evidence="5 6">
    <name type="scientific">Taeniopygia guttata</name>
    <name type="common">Zebra finch</name>
    <name type="synonym">Poephila guttata</name>
    <dbReference type="NCBI Taxonomy" id="59729"/>
    <lineage>
        <taxon>Eukaryota</taxon>
        <taxon>Metazoa</taxon>
        <taxon>Chordata</taxon>
        <taxon>Craniata</taxon>
        <taxon>Vertebrata</taxon>
        <taxon>Euteleostomi</taxon>
        <taxon>Archelosauria</taxon>
        <taxon>Archosauria</taxon>
        <taxon>Dinosauria</taxon>
        <taxon>Saurischia</taxon>
        <taxon>Theropoda</taxon>
        <taxon>Coelurosauria</taxon>
        <taxon>Aves</taxon>
        <taxon>Neognathae</taxon>
        <taxon>Neoaves</taxon>
        <taxon>Telluraves</taxon>
        <taxon>Australaves</taxon>
        <taxon>Passeriformes</taxon>
        <taxon>Passeroidea</taxon>
        <taxon>Estrildidae</taxon>
        <taxon>Estrildinae</taxon>
        <taxon>Taeniopygia</taxon>
    </lineage>
</organism>
<evidence type="ECO:0000256" key="2">
    <source>
        <dbReference type="SAM" id="MobiDB-lite"/>
    </source>
</evidence>
<evidence type="ECO:0000313" key="5">
    <source>
        <dbReference type="Ensembl" id="ENSTGUP00000024289.1"/>
    </source>
</evidence>
<dbReference type="GO" id="GO:0019815">
    <property type="term" value="C:B cell receptor complex"/>
    <property type="evidence" value="ECO:0007669"/>
    <property type="project" value="TreeGrafter"/>
</dbReference>
<dbReference type="InterPro" id="IPR003599">
    <property type="entry name" value="Ig_sub"/>
</dbReference>
<feature type="chain" id="PRO_5025485086" description="Ig-like domain-containing protein" evidence="3">
    <location>
        <begin position="16"/>
        <end position="206"/>
    </location>
</feature>
<evidence type="ECO:0000256" key="3">
    <source>
        <dbReference type="SAM" id="SignalP"/>
    </source>
</evidence>
<dbReference type="PROSITE" id="PS50835">
    <property type="entry name" value="IG_LIKE"/>
    <property type="match status" value="1"/>
</dbReference>
<dbReference type="InterPro" id="IPR036179">
    <property type="entry name" value="Ig-like_dom_sf"/>
</dbReference>
<dbReference type="SUPFAM" id="SSF48726">
    <property type="entry name" value="Immunoglobulin"/>
    <property type="match status" value="1"/>
</dbReference>